<sequence length="212" mass="23960">MFSFKRNKSDKPERLVDPARRRLFKGRVKTESVLRLPWAINDKAFTESCTQCGDCIDGCETNIIVKDEFGFPKVDFTLGECTFCDLCITHCQQPLFVSSFAQQESLPVQHNSQPQHINPLVTRIHDPQIASTAIEPHRDKPWPATLKITNKCLAKNNIYCQSCRDECEPNAIKFVYLNSSIPEPTINETDCTQCGACISSCPQESLVLDFNV</sequence>
<evidence type="ECO:0000256" key="1">
    <source>
        <dbReference type="ARBA" id="ARBA00022485"/>
    </source>
</evidence>
<evidence type="ECO:0000313" key="7">
    <source>
        <dbReference type="EMBL" id="GAA0819871.1"/>
    </source>
</evidence>
<keyword evidence="1" id="KW-0004">4Fe-4S</keyword>
<keyword evidence="4" id="KW-0408">Iron</keyword>
<dbReference type="InterPro" id="IPR017900">
    <property type="entry name" value="4Fe4S_Fe_S_CS"/>
</dbReference>
<dbReference type="EMBL" id="BAAAFA010000008">
    <property type="protein sequence ID" value="GAA0819871.1"/>
    <property type="molecule type" value="Genomic_DNA"/>
</dbReference>
<dbReference type="Gene3D" id="3.30.70.20">
    <property type="match status" value="2"/>
</dbReference>
<keyword evidence="2" id="KW-0479">Metal-binding</keyword>
<protein>
    <submittedName>
        <fullName evidence="7">Ferredoxin-type protein NapF</fullName>
    </submittedName>
</protein>
<name>A0ABP3WMH5_9GAMM</name>
<comment type="caution">
    <text evidence="7">The sequence shown here is derived from an EMBL/GenBank/DDBJ whole genome shotgun (WGS) entry which is preliminary data.</text>
</comment>
<keyword evidence="8" id="KW-1185">Reference proteome</keyword>
<reference evidence="8" key="1">
    <citation type="journal article" date="2019" name="Int. J. Syst. Evol. Microbiol.">
        <title>The Global Catalogue of Microorganisms (GCM) 10K type strain sequencing project: providing services to taxonomists for standard genome sequencing and annotation.</title>
        <authorList>
            <consortium name="The Broad Institute Genomics Platform"/>
            <consortium name="The Broad Institute Genome Sequencing Center for Infectious Disease"/>
            <person name="Wu L."/>
            <person name="Ma J."/>
        </authorList>
    </citation>
    <scope>NUCLEOTIDE SEQUENCE [LARGE SCALE GENOMIC DNA]</scope>
    <source>
        <strain evidence="8">JCM 15608</strain>
    </source>
</reference>
<proteinExistence type="predicted"/>
<feature type="domain" description="4Fe-4S ferredoxin-type" evidence="6">
    <location>
        <begin position="182"/>
        <end position="211"/>
    </location>
</feature>
<dbReference type="RefSeq" id="WP_343817787.1">
    <property type="nucleotide sequence ID" value="NZ_BAAAFA010000008.1"/>
</dbReference>
<keyword evidence="5" id="KW-0411">Iron-sulfur</keyword>
<evidence type="ECO:0000313" key="8">
    <source>
        <dbReference type="Proteomes" id="UP001500021"/>
    </source>
</evidence>
<dbReference type="PROSITE" id="PS00198">
    <property type="entry name" value="4FE4S_FER_1"/>
    <property type="match status" value="1"/>
</dbReference>
<dbReference type="InterPro" id="IPR017896">
    <property type="entry name" value="4Fe4S_Fe-S-bd"/>
</dbReference>
<gene>
    <name evidence="7" type="primary">napF</name>
    <name evidence="7" type="ORF">GCM10009111_24500</name>
</gene>
<evidence type="ECO:0000256" key="4">
    <source>
        <dbReference type="ARBA" id="ARBA00023004"/>
    </source>
</evidence>
<accession>A0ABP3WMH5</accession>
<evidence type="ECO:0000256" key="5">
    <source>
        <dbReference type="ARBA" id="ARBA00023014"/>
    </source>
</evidence>
<keyword evidence="3" id="KW-0677">Repeat</keyword>
<evidence type="ECO:0000259" key="6">
    <source>
        <dbReference type="PROSITE" id="PS51379"/>
    </source>
</evidence>
<evidence type="ECO:0000256" key="3">
    <source>
        <dbReference type="ARBA" id="ARBA00022737"/>
    </source>
</evidence>
<dbReference type="Proteomes" id="UP001500021">
    <property type="component" value="Unassembled WGS sequence"/>
</dbReference>
<dbReference type="PROSITE" id="PS51379">
    <property type="entry name" value="4FE4S_FER_2"/>
    <property type="match status" value="2"/>
</dbReference>
<organism evidence="7 8">
    <name type="scientific">Colwellia asteriadis</name>
    <dbReference type="NCBI Taxonomy" id="517723"/>
    <lineage>
        <taxon>Bacteria</taxon>
        <taxon>Pseudomonadati</taxon>
        <taxon>Pseudomonadota</taxon>
        <taxon>Gammaproteobacteria</taxon>
        <taxon>Alteromonadales</taxon>
        <taxon>Colwelliaceae</taxon>
        <taxon>Colwellia</taxon>
    </lineage>
</organism>
<feature type="domain" description="4Fe-4S ferredoxin-type" evidence="6">
    <location>
        <begin position="40"/>
        <end position="69"/>
    </location>
</feature>
<dbReference type="CDD" id="cd10564">
    <property type="entry name" value="NapF_like"/>
    <property type="match status" value="1"/>
</dbReference>
<evidence type="ECO:0000256" key="2">
    <source>
        <dbReference type="ARBA" id="ARBA00022723"/>
    </source>
</evidence>
<dbReference type="SUPFAM" id="SSF54862">
    <property type="entry name" value="4Fe-4S ferredoxins"/>
    <property type="match status" value="1"/>
</dbReference>
<dbReference type="InterPro" id="IPR004496">
    <property type="entry name" value="NapF"/>
</dbReference>
<dbReference type="Pfam" id="PF12838">
    <property type="entry name" value="Fer4_7"/>
    <property type="match status" value="2"/>
</dbReference>